<organism evidence="2 3">
    <name type="scientific">Paramarasmius palmivorus</name>
    <dbReference type="NCBI Taxonomy" id="297713"/>
    <lineage>
        <taxon>Eukaryota</taxon>
        <taxon>Fungi</taxon>
        <taxon>Dikarya</taxon>
        <taxon>Basidiomycota</taxon>
        <taxon>Agaricomycotina</taxon>
        <taxon>Agaricomycetes</taxon>
        <taxon>Agaricomycetidae</taxon>
        <taxon>Agaricales</taxon>
        <taxon>Marasmiineae</taxon>
        <taxon>Marasmiaceae</taxon>
        <taxon>Paramarasmius</taxon>
    </lineage>
</organism>
<dbReference type="Proteomes" id="UP001383192">
    <property type="component" value="Unassembled WGS sequence"/>
</dbReference>
<feature type="compositionally biased region" description="Low complexity" evidence="1">
    <location>
        <begin position="425"/>
        <end position="443"/>
    </location>
</feature>
<protein>
    <recommendedName>
        <fullName evidence="4">HNH nuclease domain-containing protein</fullName>
    </recommendedName>
</protein>
<evidence type="ECO:0008006" key="4">
    <source>
        <dbReference type="Google" id="ProtNLM"/>
    </source>
</evidence>
<proteinExistence type="predicted"/>
<gene>
    <name evidence="2" type="ORF">VNI00_015380</name>
</gene>
<feature type="region of interest" description="Disordered" evidence="1">
    <location>
        <begin position="292"/>
        <end position="608"/>
    </location>
</feature>
<comment type="caution">
    <text evidence="2">The sequence shown here is derived from an EMBL/GenBank/DDBJ whole genome shotgun (WGS) entry which is preliminary data.</text>
</comment>
<keyword evidence="3" id="KW-1185">Reference proteome</keyword>
<feature type="compositionally biased region" description="Low complexity" evidence="1">
    <location>
        <begin position="535"/>
        <end position="548"/>
    </location>
</feature>
<dbReference type="EMBL" id="JAYKXP010000099">
    <property type="protein sequence ID" value="KAK7026838.1"/>
    <property type="molecule type" value="Genomic_DNA"/>
</dbReference>
<evidence type="ECO:0000313" key="2">
    <source>
        <dbReference type="EMBL" id="KAK7026838.1"/>
    </source>
</evidence>
<sequence length="734" mass="81280">MLQSLRKRRENPVPSPKSSELDPFSSPLPPSDPGSTVDGTYNDEEERRGPLPKTPRKNRDPNKKISLTEQEKARVVKGSAYGKRCGVTWESFKGNADNEFFHVAEKCTPIELVHHLEGQWGMPHGTLNVDRSENVGIMQANLHKAFDSFAFMFFPDQDVVNRVEEYTALAQPKAPFDAVFKLKRREFWAYNFVPLKWNKDRSIFIKNIDLSRKSDTEDGFHNAPGYTQFDPFDTTQDSPRVFRFHINPLFMIFNAGYKMSKLKMSLSELAELRVFTKDNRATRILGIYNRWMQDYRGPPPKQTDDDDDNGELDRDNDDEDSDSGSDSESPRSTGDHDKDESPGGADPYELLSANDQGKLPQGGAEVSADYDFLVPAGQGGEVAPSGHQEDGSSTIAGGPPASTFVGTTLSDDSDSRASGSQWDDVFAPSVASAPAGVPGPSFALSGNIDKRLRGHPKAPKTNIQNASPVPQAIRGLKRKPQSDAASEPQASTRGRPHRGAPKTFSLPPSDEPGQSSSQSAMPPPSIPSRRHSIRLRSSVTQASASSSTIHNEGGPPQSVAASQSMTSAPAAKSPDDEDSRHSLRGPKRKKKKRNSSAEYKPEASAPSATEHITLAKRRLPRLARAGEDIWVFAFHFADDDIDELEKHLQTGCEEQIIRVTILRGRVRRKYWPRAARGLVYYMCRDDTLTSRAIILASNKDAGSLIIPSEELIAGMMEEFKLPREPRWYRLCTTM</sequence>
<accession>A0AAW0BK15</accession>
<feature type="compositionally biased region" description="Basic residues" evidence="1">
    <location>
        <begin position="582"/>
        <end position="594"/>
    </location>
</feature>
<feature type="compositionally biased region" description="Polar residues" evidence="1">
    <location>
        <begin position="404"/>
        <end position="421"/>
    </location>
</feature>
<evidence type="ECO:0000313" key="3">
    <source>
        <dbReference type="Proteomes" id="UP001383192"/>
    </source>
</evidence>
<dbReference type="AlphaFoldDB" id="A0AAW0BK15"/>
<feature type="region of interest" description="Disordered" evidence="1">
    <location>
        <begin position="1"/>
        <end position="68"/>
    </location>
</feature>
<feature type="compositionally biased region" description="Acidic residues" evidence="1">
    <location>
        <begin position="304"/>
        <end position="325"/>
    </location>
</feature>
<evidence type="ECO:0000256" key="1">
    <source>
        <dbReference type="SAM" id="MobiDB-lite"/>
    </source>
</evidence>
<name>A0AAW0BK15_9AGAR</name>
<reference evidence="2 3" key="1">
    <citation type="submission" date="2024-01" db="EMBL/GenBank/DDBJ databases">
        <title>A draft genome for a cacao thread blight-causing isolate of Paramarasmius palmivorus.</title>
        <authorList>
            <person name="Baruah I.K."/>
            <person name="Bukari Y."/>
            <person name="Amoako-Attah I."/>
            <person name="Meinhardt L.W."/>
            <person name="Bailey B.A."/>
            <person name="Cohen S.P."/>
        </authorList>
    </citation>
    <scope>NUCLEOTIDE SEQUENCE [LARGE SCALE GENOMIC DNA]</scope>
    <source>
        <strain evidence="2 3">GH-12</strain>
    </source>
</reference>